<dbReference type="EMBL" id="JAUKVY010000036">
    <property type="protein sequence ID" value="MDO1537163.1"/>
    <property type="molecule type" value="Genomic_DNA"/>
</dbReference>
<organism evidence="1 2">
    <name type="scientific">Variovorax ginsengisoli</name>
    <dbReference type="NCBI Taxonomy" id="363844"/>
    <lineage>
        <taxon>Bacteria</taxon>
        <taxon>Pseudomonadati</taxon>
        <taxon>Pseudomonadota</taxon>
        <taxon>Betaproteobacteria</taxon>
        <taxon>Burkholderiales</taxon>
        <taxon>Comamonadaceae</taxon>
        <taxon>Variovorax</taxon>
    </lineage>
</organism>
<accession>A0ABT8SE27</accession>
<evidence type="ECO:0000313" key="1">
    <source>
        <dbReference type="EMBL" id="MDO1537163.1"/>
    </source>
</evidence>
<sequence>MPSMQLGDFTSRFLTFNKLDGFTLVFEPSRKGRSRRAKRSSAVIDAQIPESGSPVPNTKTVGDLISRFHKLTQETEAWVQGPRSYTAKVYDLRGEPVSNNTSLSDLRSREDARKAKALDKARSILNKALWQCEKELELDEIEEVFNLLLKERA</sequence>
<dbReference type="Proteomes" id="UP001169027">
    <property type="component" value="Unassembled WGS sequence"/>
</dbReference>
<reference evidence="1" key="1">
    <citation type="submission" date="2023-06" db="EMBL/GenBank/DDBJ databases">
        <authorList>
            <person name="Jiang Y."/>
            <person name="Liu Q."/>
        </authorList>
    </citation>
    <scope>NUCLEOTIDE SEQUENCE</scope>
    <source>
        <strain evidence="1">CGMCC 1.12090</strain>
    </source>
</reference>
<name>A0ABT8SE27_9BURK</name>
<gene>
    <name evidence="1" type="ORF">Q2T77_33345</name>
</gene>
<comment type="caution">
    <text evidence="1">The sequence shown here is derived from an EMBL/GenBank/DDBJ whole genome shotgun (WGS) entry which is preliminary data.</text>
</comment>
<keyword evidence="2" id="KW-1185">Reference proteome</keyword>
<protein>
    <submittedName>
        <fullName evidence="1">Uncharacterized protein</fullName>
    </submittedName>
</protein>
<evidence type="ECO:0000313" key="2">
    <source>
        <dbReference type="Proteomes" id="UP001169027"/>
    </source>
</evidence>
<dbReference type="RefSeq" id="WP_301815437.1">
    <property type="nucleotide sequence ID" value="NZ_JAUJZH010000036.1"/>
</dbReference>
<proteinExistence type="predicted"/>